<dbReference type="VEuPathDB" id="TriTrypDB:TcCL_NonESM01293"/>
<sequence length="505" mass="56708">MSLKIRHFTEIVVAVTLGYVAYRGMQSFLRNEVTISITELVHLPPSERLLEVDDVTPLQGEIRCETYLMRSYRFLMRLSASVKAVSISPPPTSRTRHRVTHAAESGSYRSMFSHGVNKKREGLPNVSVHDVHSMVDYWELSPNGNVYFTPPCIGDELLMRYEASVKAGYLVNAAVRNCYLQTDETPGLKRLSFDLVVYDVLHAAKIHIALPNRYCDVVAIHTGGVGIIQQPNSNKPHHFIWDIGTVDETTWMKVKTLSPEVLPEGRLARRGFTDDDLATAIERQKSGDNVSVVANSYQLPNTMDSRFDSRSERCDDENVFDGGTNKGMLCTRTSSGLPEGTQLLIAHFILVFEEPDEMEHDYVSTDSEMNEGEDEGGECDEVRRRKGTRDSSPGGAGISRKDAKREERARKRRLRRSSADLILAAGHGVSTRKPTIELSYSVVGLASGVSVRKLQTVSDLPNWIPRSFFDFWVLQWMVPGIQQLRLGKYAHYTSWFVQPVPVASL</sequence>
<evidence type="ECO:0000256" key="1">
    <source>
        <dbReference type="SAM" id="MobiDB-lite"/>
    </source>
</evidence>
<dbReference type="EMBL" id="PRFA01000004">
    <property type="protein sequence ID" value="PWV01600.1"/>
    <property type="molecule type" value="Genomic_DNA"/>
</dbReference>
<accession>A0A2V2VYY3</accession>
<dbReference type="VEuPathDB" id="TriTrypDB:TcCLB.508891.30"/>
<dbReference type="VEuPathDB" id="TriTrypDB:C3747_150g47"/>
<proteinExistence type="predicted"/>
<feature type="compositionally biased region" description="Acidic residues" evidence="1">
    <location>
        <begin position="368"/>
        <end position="379"/>
    </location>
</feature>
<dbReference type="AlphaFoldDB" id="A0A2V2VYY3"/>
<reference evidence="2 3" key="1">
    <citation type="journal article" date="2018" name="Microb. Genom.">
        <title>Expanding an expanded genome: long-read sequencing of Trypanosoma cruzi.</title>
        <authorList>
            <person name="Berna L."/>
            <person name="Rodriguez M."/>
            <person name="Chiribao M.L."/>
            <person name="Parodi-Talice A."/>
            <person name="Pita S."/>
            <person name="Rijo G."/>
            <person name="Alvarez-Valin F."/>
            <person name="Robello C."/>
        </authorList>
    </citation>
    <scope>NUCLEOTIDE SEQUENCE [LARGE SCALE GENOMIC DNA]</scope>
    <source>
        <strain evidence="2 3">Dm28c</strain>
    </source>
</reference>
<dbReference type="VEuPathDB" id="TriTrypDB:ECC02_001095"/>
<gene>
    <name evidence="2" type="ORF">C4B63_4g212</name>
</gene>
<dbReference type="VEuPathDB" id="TriTrypDB:TcCLB.506357.199"/>
<organism evidence="2 3">
    <name type="scientific">Trypanosoma cruzi</name>
    <dbReference type="NCBI Taxonomy" id="5693"/>
    <lineage>
        <taxon>Eukaryota</taxon>
        <taxon>Discoba</taxon>
        <taxon>Euglenozoa</taxon>
        <taxon>Kinetoplastea</taxon>
        <taxon>Metakinetoplastina</taxon>
        <taxon>Trypanosomatida</taxon>
        <taxon>Trypanosomatidae</taxon>
        <taxon>Trypanosoma</taxon>
        <taxon>Schizotrypanum</taxon>
    </lineage>
</organism>
<evidence type="ECO:0000313" key="2">
    <source>
        <dbReference type="EMBL" id="PWV01600.1"/>
    </source>
</evidence>
<feature type="compositionally biased region" description="Basic and acidic residues" evidence="1">
    <location>
        <begin position="399"/>
        <end position="409"/>
    </location>
</feature>
<dbReference type="VEuPathDB" id="TriTrypDB:C4B63_4g212"/>
<feature type="region of interest" description="Disordered" evidence="1">
    <location>
        <begin position="362"/>
        <end position="413"/>
    </location>
</feature>
<comment type="caution">
    <text evidence="2">The sequence shown here is derived from an EMBL/GenBank/DDBJ whole genome shotgun (WGS) entry which is preliminary data.</text>
</comment>
<dbReference type="VEuPathDB" id="TriTrypDB:BCY84_18787"/>
<dbReference type="VEuPathDB" id="TriTrypDB:TcG_03263"/>
<evidence type="ECO:0000313" key="3">
    <source>
        <dbReference type="Proteomes" id="UP000246121"/>
    </source>
</evidence>
<dbReference type="VEuPathDB" id="TriTrypDB:Tc_MARK_4925"/>
<name>A0A2V2VYY3_TRYCR</name>
<dbReference type="VEuPathDB" id="TriTrypDB:TcBrA4_0083980"/>
<protein>
    <submittedName>
        <fullName evidence="2">Uncharacterized protein</fullName>
    </submittedName>
</protein>
<dbReference type="VEuPathDB" id="TriTrypDB:TCSYLVIO_006216"/>
<dbReference type="Proteomes" id="UP000246121">
    <property type="component" value="Unassembled WGS sequence"/>
</dbReference>
<dbReference type="VEuPathDB" id="TriTrypDB:TCDM_02395"/>